<accession>A0A4C1XQF2</accession>
<comment type="caution">
    <text evidence="1">The sequence shown here is derived from an EMBL/GenBank/DDBJ whole genome shotgun (WGS) entry which is preliminary data.</text>
</comment>
<dbReference type="EMBL" id="BGZK01000910">
    <property type="protein sequence ID" value="GBP64804.1"/>
    <property type="molecule type" value="Genomic_DNA"/>
</dbReference>
<dbReference type="AlphaFoldDB" id="A0A4C1XQF2"/>
<name>A0A4C1XQF2_EUMVA</name>
<protein>
    <submittedName>
        <fullName evidence="1">Uncharacterized protein</fullName>
    </submittedName>
</protein>
<evidence type="ECO:0000313" key="1">
    <source>
        <dbReference type="EMBL" id="GBP64804.1"/>
    </source>
</evidence>
<organism evidence="1 2">
    <name type="scientific">Eumeta variegata</name>
    <name type="common">Bagworm moth</name>
    <name type="synonym">Eumeta japonica</name>
    <dbReference type="NCBI Taxonomy" id="151549"/>
    <lineage>
        <taxon>Eukaryota</taxon>
        <taxon>Metazoa</taxon>
        <taxon>Ecdysozoa</taxon>
        <taxon>Arthropoda</taxon>
        <taxon>Hexapoda</taxon>
        <taxon>Insecta</taxon>
        <taxon>Pterygota</taxon>
        <taxon>Neoptera</taxon>
        <taxon>Endopterygota</taxon>
        <taxon>Lepidoptera</taxon>
        <taxon>Glossata</taxon>
        <taxon>Ditrysia</taxon>
        <taxon>Tineoidea</taxon>
        <taxon>Psychidae</taxon>
        <taxon>Oiketicinae</taxon>
        <taxon>Eumeta</taxon>
    </lineage>
</organism>
<sequence>MRTQALQVAPHTERVLIIHAVVTSLHNLFISVEGLGLEPSSLSLCGLDPAHTHWPNYDDKSKPKTLLGTELVARCNLS</sequence>
<keyword evidence="2" id="KW-1185">Reference proteome</keyword>
<dbReference type="Proteomes" id="UP000299102">
    <property type="component" value="Unassembled WGS sequence"/>
</dbReference>
<gene>
    <name evidence="1" type="ORF">EVAR_50320_1</name>
</gene>
<evidence type="ECO:0000313" key="2">
    <source>
        <dbReference type="Proteomes" id="UP000299102"/>
    </source>
</evidence>
<proteinExistence type="predicted"/>
<reference evidence="1 2" key="1">
    <citation type="journal article" date="2019" name="Commun. Biol.">
        <title>The bagworm genome reveals a unique fibroin gene that provides high tensile strength.</title>
        <authorList>
            <person name="Kono N."/>
            <person name="Nakamura H."/>
            <person name="Ohtoshi R."/>
            <person name="Tomita M."/>
            <person name="Numata K."/>
            <person name="Arakawa K."/>
        </authorList>
    </citation>
    <scope>NUCLEOTIDE SEQUENCE [LARGE SCALE GENOMIC DNA]</scope>
</reference>